<gene>
    <name evidence="18" type="ORF">ACJMK2_015543</name>
</gene>
<keyword evidence="6" id="KW-0679">Respiratory chain</keyword>
<comment type="caution">
    <text evidence="18">The sequence shown here is derived from an EMBL/GenBank/DDBJ whole genome shotgun (WGS) entry which is preliminary data.</text>
</comment>
<comment type="subunit">
    <text evidence="16">Complex I is composed of 45 different subunits. Interacts with BCAP31.</text>
</comment>
<evidence type="ECO:0000256" key="4">
    <source>
        <dbReference type="ARBA" id="ARBA00018632"/>
    </source>
</evidence>
<evidence type="ECO:0000256" key="14">
    <source>
        <dbReference type="ARBA" id="ARBA00030753"/>
    </source>
</evidence>
<reference evidence="18 19" key="1">
    <citation type="submission" date="2024-11" db="EMBL/GenBank/DDBJ databases">
        <title>Chromosome-level genome assembly of the freshwater bivalve Anodonta woodiana.</title>
        <authorList>
            <person name="Chen X."/>
        </authorList>
    </citation>
    <scope>NUCLEOTIDE SEQUENCE [LARGE SCALE GENOMIC DNA]</scope>
    <source>
        <strain evidence="18">MN2024</strain>
        <tissue evidence="18">Gills</tissue>
    </source>
</reference>
<evidence type="ECO:0000313" key="19">
    <source>
        <dbReference type="Proteomes" id="UP001634394"/>
    </source>
</evidence>
<dbReference type="GO" id="GO:0005743">
    <property type="term" value="C:mitochondrial inner membrane"/>
    <property type="evidence" value="ECO:0007669"/>
    <property type="project" value="UniProtKB-SubCell"/>
</dbReference>
<comment type="function">
    <text evidence="1">Accessory subunit of the mitochondrial membrane respiratory chain NADH dehydrogenase (Complex I), that is believed not to be involved in catalysis. Complex I functions in the transfer of electrons from NADH to the respiratory chain. The immediate electron acceptor for the enzyme is believed to be ubiquinone.</text>
</comment>
<evidence type="ECO:0000256" key="6">
    <source>
        <dbReference type="ARBA" id="ARBA00022660"/>
    </source>
</evidence>
<comment type="subcellular location">
    <subcellularLocation>
        <location evidence="2">Mitochondrion inner membrane</location>
        <topology evidence="2">Single-pass membrane protein</topology>
    </subcellularLocation>
</comment>
<dbReference type="PANTHER" id="PTHR13327">
    <property type="entry name" value="NADH-UBIQUINONE OXIDOREDUCTASE ESSS SUBUNIT, MITOCHONDRIAL PRECURSOR"/>
    <property type="match status" value="1"/>
</dbReference>
<dbReference type="PANTHER" id="PTHR13327:SF0">
    <property type="entry name" value="NADH DEHYDROGENASE [UBIQUINONE] 1 BETA SUBCOMPLEX SUBUNIT 11, MITOCHONDRIAL"/>
    <property type="match status" value="1"/>
</dbReference>
<dbReference type="InterPro" id="IPR019329">
    <property type="entry name" value="NADH_UbQ_OxRdtase_ESSS_su"/>
</dbReference>
<evidence type="ECO:0000256" key="9">
    <source>
        <dbReference type="ARBA" id="ARBA00022946"/>
    </source>
</evidence>
<keyword evidence="7 17" id="KW-0812">Transmembrane</keyword>
<name>A0ABD3UQP2_SINWO</name>
<keyword evidence="12" id="KW-0496">Mitochondrion</keyword>
<evidence type="ECO:0000313" key="18">
    <source>
        <dbReference type="EMBL" id="KAL3851841.1"/>
    </source>
</evidence>
<evidence type="ECO:0000256" key="17">
    <source>
        <dbReference type="SAM" id="Phobius"/>
    </source>
</evidence>
<organism evidence="18 19">
    <name type="scientific">Sinanodonta woodiana</name>
    <name type="common">Chinese pond mussel</name>
    <name type="synonym">Anodonta woodiana</name>
    <dbReference type="NCBI Taxonomy" id="1069815"/>
    <lineage>
        <taxon>Eukaryota</taxon>
        <taxon>Metazoa</taxon>
        <taxon>Spiralia</taxon>
        <taxon>Lophotrochozoa</taxon>
        <taxon>Mollusca</taxon>
        <taxon>Bivalvia</taxon>
        <taxon>Autobranchia</taxon>
        <taxon>Heteroconchia</taxon>
        <taxon>Palaeoheterodonta</taxon>
        <taxon>Unionida</taxon>
        <taxon>Unionoidea</taxon>
        <taxon>Unionidae</taxon>
        <taxon>Unioninae</taxon>
        <taxon>Sinanodonta</taxon>
    </lineage>
</organism>
<dbReference type="Proteomes" id="UP001634394">
    <property type="component" value="Unassembled WGS sequence"/>
</dbReference>
<protein>
    <recommendedName>
        <fullName evidence="4">NADH dehydrogenase [ubiquinone] 1 beta subcomplex subunit 11, mitochondrial</fullName>
    </recommendedName>
    <alternativeName>
        <fullName evidence="15">Complex I-ESSS</fullName>
    </alternativeName>
    <alternativeName>
        <fullName evidence="14">NADH-ubiquinone oxidoreductase ESSS subunit</fullName>
    </alternativeName>
</protein>
<evidence type="ECO:0000256" key="11">
    <source>
        <dbReference type="ARBA" id="ARBA00022989"/>
    </source>
</evidence>
<keyword evidence="10" id="KW-0249">Electron transport</keyword>
<dbReference type="Pfam" id="PF10183">
    <property type="entry name" value="ESSS"/>
    <property type="match status" value="1"/>
</dbReference>
<feature type="transmembrane region" description="Helical" evidence="17">
    <location>
        <begin position="93"/>
        <end position="111"/>
    </location>
</feature>
<dbReference type="EMBL" id="JBJQND010000015">
    <property type="protein sequence ID" value="KAL3851841.1"/>
    <property type="molecule type" value="Genomic_DNA"/>
</dbReference>
<keyword evidence="19" id="KW-1185">Reference proteome</keyword>
<evidence type="ECO:0000256" key="8">
    <source>
        <dbReference type="ARBA" id="ARBA00022792"/>
    </source>
</evidence>
<evidence type="ECO:0000256" key="15">
    <source>
        <dbReference type="ARBA" id="ARBA00031387"/>
    </source>
</evidence>
<evidence type="ECO:0000256" key="13">
    <source>
        <dbReference type="ARBA" id="ARBA00023136"/>
    </source>
</evidence>
<dbReference type="AlphaFoldDB" id="A0ABD3UQP2"/>
<evidence type="ECO:0000256" key="5">
    <source>
        <dbReference type="ARBA" id="ARBA00022448"/>
    </source>
</evidence>
<evidence type="ECO:0000256" key="7">
    <source>
        <dbReference type="ARBA" id="ARBA00022692"/>
    </source>
</evidence>
<keyword evidence="5" id="KW-0813">Transport</keyword>
<proteinExistence type="inferred from homology"/>
<evidence type="ECO:0000256" key="12">
    <source>
        <dbReference type="ARBA" id="ARBA00023128"/>
    </source>
</evidence>
<keyword evidence="8" id="KW-0999">Mitochondrion inner membrane</keyword>
<evidence type="ECO:0000256" key="1">
    <source>
        <dbReference type="ARBA" id="ARBA00003195"/>
    </source>
</evidence>
<keyword evidence="11 17" id="KW-1133">Transmembrane helix</keyword>
<accession>A0ABD3UQP2</accession>
<keyword evidence="9" id="KW-0809">Transit peptide</keyword>
<evidence type="ECO:0000256" key="3">
    <source>
        <dbReference type="ARBA" id="ARBA00008915"/>
    </source>
</evidence>
<evidence type="ECO:0000256" key="10">
    <source>
        <dbReference type="ARBA" id="ARBA00022982"/>
    </source>
</evidence>
<sequence length="165" mass="19041">MATLLRSIVRQGRIISTAAVRRQIPACFISTSNKKKDVITHTDVTPMESPKSEELKQLEKHFANDDPDDLQNWVPFGFHDTDRDLDRFLKNMTMFFFITIGMCGSAFILAYQPDHKLQDWSVREAYLELERRERNGLPLIDRNMLDPATVELPSDEELGDTDIII</sequence>
<evidence type="ECO:0000256" key="16">
    <source>
        <dbReference type="ARBA" id="ARBA00046528"/>
    </source>
</evidence>
<comment type="similarity">
    <text evidence="3">Belongs to the complex I NDUFB11 subunit family.</text>
</comment>
<evidence type="ECO:0000256" key="2">
    <source>
        <dbReference type="ARBA" id="ARBA00004434"/>
    </source>
</evidence>
<keyword evidence="13 17" id="KW-0472">Membrane</keyword>